<keyword evidence="13" id="KW-1185">Reference proteome</keyword>
<evidence type="ECO:0000313" key="13">
    <source>
        <dbReference type="Proteomes" id="UP000030755"/>
    </source>
</evidence>
<dbReference type="GO" id="GO:0031139">
    <property type="term" value="P:positive regulation of conjugation with cellular fusion"/>
    <property type="evidence" value="ECO:0007669"/>
    <property type="project" value="EnsemblFungi"/>
</dbReference>
<dbReference type="InterPro" id="IPR007269">
    <property type="entry name" value="ICMT_MeTrfase"/>
</dbReference>
<evidence type="ECO:0000256" key="3">
    <source>
        <dbReference type="ARBA" id="ARBA00012151"/>
    </source>
</evidence>
<dbReference type="Gene3D" id="1.20.120.1630">
    <property type="match status" value="1"/>
</dbReference>
<dbReference type="GO" id="GO:0007323">
    <property type="term" value="P:peptide pheromone maturation"/>
    <property type="evidence" value="ECO:0007669"/>
    <property type="project" value="EnsemblFungi"/>
</dbReference>
<dbReference type="OMA" id="GMVPQVW"/>
<organism evidence="11 13">
    <name type="scientific">Rozella allomycis (strain CSF55)</name>
    <dbReference type="NCBI Taxonomy" id="988480"/>
    <lineage>
        <taxon>Eukaryota</taxon>
        <taxon>Fungi</taxon>
        <taxon>Fungi incertae sedis</taxon>
        <taxon>Cryptomycota</taxon>
        <taxon>Cryptomycota incertae sedis</taxon>
        <taxon>Rozella</taxon>
    </lineage>
</organism>
<comment type="catalytic activity">
    <reaction evidence="10">
        <text>[protein]-C-terminal S-[(2E,6E)-farnesyl]-L-cysteine + S-adenosyl-L-methionine = [protein]-C-terminal S-[(2E,6E)-farnesyl]-L-cysteine methyl ester + S-adenosyl-L-homocysteine</text>
        <dbReference type="Rhea" id="RHEA:21672"/>
        <dbReference type="Rhea" id="RHEA-COMP:12125"/>
        <dbReference type="Rhea" id="RHEA-COMP:12126"/>
        <dbReference type="ChEBI" id="CHEBI:57856"/>
        <dbReference type="ChEBI" id="CHEBI:59789"/>
        <dbReference type="ChEBI" id="CHEBI:90510"/>
        <dbReference type="ChEBI" id="CHEBI:90511"/>
        <dbReference type="EC" id="2.1.1.100"/>
    </reaction>
</comment>
<accession>A0A075AU38</accession>
<dbReference type="HOGENOM" id="CLU_065200_0_1_1"/>
<comment type="subcellular location">
    <subcellularLocation>
        <location evidence="10">Endoplasmic reticulum membrane</location>
        <topology evidence="10">Multi-pass membrane protein</topology>
    </subcellularLocation>
    <subcellularLocation>
        <location evidence="1">Membrane</location>
        <topology evidence="1">Multi-pass membrane protein</topology>
    </subcellularLocation>
</comment>
<dbReference type="EMBL" id="ML005212">
    <property type="protein sequence ID" value="RKP19503.1"/>
    <property type="molecule type" value="Genomic_DNA"/>
</dbReference>
<evidence type="ECO:0000256" key="4">
    <source>
        <dbReference type="ARBA" id="ARBA00022603"/>
    </source>
</evidence>
<dbReference type="GO" id="GO:0004671">
    <property type="term" value="F:protein C-terminal S-isoprenylcysteine carboxyl O-methyltransferase activity"/>
    <property type="evidence" value="ECO:0007669"/>
    <property type="project" value="UniProtKB-EC"/>
</dbReference>
<dbReference type="GO" id="GO:0005789">
    <property type="term" value="C:endoplasmic reticulum membrane"/>
    <property type="evidence" value="ECO:0007669"/>
    <property type="project" value="UniProtKB-SubCell"/>
</dbReference>
<keyword evidence="9 10" id="KW-0472">Membrane</keyword>
<reference evidence="14" key="2">
    <citation type="journal article" date="2018" name="Nat. Microbiol.">
        <title>Leveraging single-cell genomics to expand the fungal tree of life.</title>
        <authorList>
            <person name="Ahrendt S.R."/>
            <person name="Quandt C.A."/>
            <person name="Ciobanu D."/>
            <person name="Clum A."/>
            <person name="Salamov A."/>
            <person name="Andreopoulos B."/>
            <person name="Cheng J.F."/>
            <person name="Woyke T."/>
            <person name="Pelin A."/>
            <person name="Henrissat B."/>
            <person name="Reynolds N.K."/>
            <person name="Benny G.L."/>
            <person name="Smith M.E."/>
            <person name="James T.Y."/>
            <person name="Grigoriev I.V."/>
        </authorList>
    </citation>
    <scope>NUCLEOTIDE SEQUENCE [LARGE SCALE GENOMIC DNA]</scope>
    <source>
        <strain evidence="14">CSF55</strain>
    </source>
</reference>
<dbReference type="Proteomes" id="UP000281549">
    <property type="component" value="Unassembled WGS sequence"/>
</dbReference>
<evidence type="ECO:0000313" key="12">
    <source>
        <dbReference type="EMBL" id="RKP19503.1"/>
    </source>
</evidence>
<sequence length="218" mass="25022">MSEAPKIAVTNVLLGIVITISILSIVYLPFKTFALYILAMSIFHFLEYFITAIYKPEDAHFDSFLLNHSRAYLCAFLASILEYICESTILSSMKLPQLVSHLGLVLVIIGQLFRSNAMITAGVNFSHIIQEEKQKDHKLVTSGIYSIVRHPSYSGFFIWSIGTQLLLGNPLCSMTYLIVTWKYFKDRIRYEEVFLAEFFRGEYEKYRENVSSGIPFIK</sequence>
<reference evidence="12" key="3">
    <citation type="submission" date="2018-08" db="EMBL/GenBank/DDBJ databases">
        <title>Leveraging single-cell genomics to expand the Fungal Tree of Life.</title>
        <authorList>
            <consortium name="DOE Joint Genome Institute"/>
            <person name="Ahrendt S.R."/>
            <person name="Quandt C.A."/>
            <person name="Ciobanu D."/>
            <person name="Clum A."/>
            <person name="Salamov A."/>
            <person name="Andreopoulos B."/>
            <person name="Cheng J.-F."/>
            <person name="Woyke T."/>
            <person name="Pelin A."/>
            <person name="Henrissat B."/>
            <person name="Reynolds N."/>
            <person name="Benny G.L."/>
            <person name="Smith M.E."/>
            <person name="James T.Y."/>
            <person name="Grigoriev I.V."/>
        </authorList>
    </citation>
    <scope>NUCLEOTIDE SEQUENCE</scope>
    <source>
        <strain evidence="12">CSF55</strain>
    </source>
</reference>
<dbReference type="STRING" id="988480.A0A075AU38"/>
<dbReference type="InterPro" id="IPR025770">
    <property type="entry name" value="PPMT_MeTrfase"/>
</dbReference>
<reference evidence="11 13" key="1">
    <citation type="journal article" date="2013" name="Curr. Biol.">
        <title>Shared signatures of parasitism and phylogenomics unite Cryptomycota and microsporidia.</title>
        <authorList>
            <person name="James T.Y."/>
            <person name="Pelin A."/>
            <person name="Bonen L."/>
            <person name="Ahrendt S."/>
            <person name="Sain D."/>
            <person name="Corradi N."/>
            <person name="Stajich J.E."/>
        </authorList>
    </citation>
    <scope>NUCLEOTIDE SEQUENCE [LARGE SCALE GENOMIC DNA]</scope>
    <source>
        <strain evidence="11">CSF55</strain>
        <strain evidence="11">CSF55</strain>
    </source>
</reference>
<dbReference type="GO" id="GO:0032259">
    <property type="term" value="P:methylation"/>
    <property type="evidence" value="ECO:0007669"/>
    <property type="project" value="UniProtKB-KW"/>
</dbReference>
<evidence type="ECO:0000256" key="5">
    <source>
        <dbReference type="ARBA" id="ARBA00022679"/>
    </source>
</evidence>
<feature type="transmembrane region" description="Helical" evidence="10">
    <location>
        <begin position="7"/>
        <end position="27"/>
    </location>
</feature>
<dbReference type="PROSITE" id="PS51564">
    <property type="entry name" value="SAM_ICMT"/>
    <property type="match status" value="1"/>
</dbReference>
<proteinExistence type="inferred from homology"/>
<dbReference type="GO" id="GO:0005637">
    <property type="term" value="C:nuclear inner membrane"/>
    <property type="evidence" value="ECO:0007669"/>
    <property type="project" value="EnsemblFungi"/>
</dbReference>
<evidence type="ECO:0000256" key="8">
    <source>
        <dbReference type="ARBA" id="ARBA00022989"/>
    </source>
</evidence>
<dbReference type="EMBL" id="KE561167">
    <property type="protein sequence ID" value="EPZ32232.1"/>
    <property type="molecule type" value="Genomic_DNA"/>
</dbReference>
<feature type="transmembrane region" description="Helical" evidence="10">
    <location>
        <begin position="33"/>
        <end position="50"/>
    </location>
</feature>
<evidence type="ECO:0000256" key="6">
    <source>
        <dbReference type="ARBA" id="ARBA00022691"/>
    </source>
</evidence>
<dbReference type="AlphaFoldDB" id="A0A075AU38"/>
<evidence type="ECO:0000313" key="14">
    <source>
        <dbReference type="Proteomes" id="UP000281549"/>
    </source>
</evidence>
<feature type="transmembrane region" description="Helical" evidence="10">
    <location>
        <begin position="71"/>
        <end position="90"/>
    </location>
</feature>
<protein>
    <recommendedName>
        <fullName evidence="3 10">Protein-S-isoprenylcysteine O-methyltransferase</fullName>
        <ecNumber evidence="3 10">2.1.1.100</ecNumber>
    </recommendedName>
</protein>
<dbReference type="PANTHER" id="PTHR12714">
    <property type="entry name" value="PROTEIN-S ISOPRENYLCYSTEINE O-METHYLTRANSFERASE"/>
    <property type="match status" value="1"/>
</dbReference>
<dbReference type="Pfam" id="PF04140">
    <property type="entry name" value="ICMT"/>
    <property type="match status" value="1"/>
</dbReference>
<gene>
    <name evidence="11" type="ORF">O9G_002584</name>
    <name evidence="12" type="ORF">ROZALSC1DRAFT_28914</name>
</gene>
<dbReference type="PANTHER" id="PTHR12714:SF9">
    <property type="entry name" value="PROTEIN-S-ISOPRENYLCYSTEINE O-METHYLTRANSFERASE"/>
    <property type="match status" value="1"/>
</dbReference>
<keyword evidence="6 10" id="KW-0949">S-adenosyl-L-methionine</keyword>
<evidence type="ECO:0000256" key="10">
    <source>
        <dbReference type="RuleBase" id="RU362022"/>
    </source>
</evidence>
<evidence type="ECO:0000256" key="7">
    <source>
        <dbReference type="ARBA" id="ARBA00022692"/>
    </source>
</evidence>
<keyword evidence="4 10" id="KW-0489">Methyltransferase</keyword>
<dbReference type="EC" id="2.1.1.100" evidence="3 10"/>
<comment type="similarity">
    <text evidence="2 10">Belongs to the class VI-like SAM-binding methyltransferase superfamily. Isoprenylcysteine carboxyl methyltransferase family.</text>
</comment>
<evidence type="ECO:0000256" key="9">
    <source>
        <dbReference type="ARBA" id="ARBA00023136"/>
    </source>
</evidence>
<keyword evidence="10" id="KW-0256">Endoplasmic reticulum</keyword>
<dbReference type="OrthoDB" id="422086at2759"/>
<feature type="transmembrane region" description="Helical" evidence="10">
    <location>
        <begin position="156"/>
        <end position="179"/>
    </location>
</feature>
<keyword evidence="8 10" id="KW-1133">Transmembrane helix</keyword>
<evidence type="ECO:0000313" key="11">
    <source>
        <dbReference type="EMBL" id="EPZ32232.1"/>
    </source>
</evidence>
<keyword evidence="5 11" id="KW-0808">Transferase</keyword>
<keyword evidence="7 10" id="KW-0812">Transmembrane</keyword>
<dbReference type="Proteomes" id="UP000030755">
    <property type="component" value="Unassembled WGS sequence"/>
</dbReference>
<evidence type="ECO:0000256" key="1">
    <source>
        <dbReference type="ARBA" id="ARBA00004141"/>
    </source>
</evidence>
<name>A0A075AU38_ROZAC</name>
<evidence type="ECO:0000256" key="2">
    <source>
        <dbReference type="ARBA" id="ARBA00009140"/>
    </source>
</evidence>